<dbReference type="Proteomes" id="UP000472262">
    <property type="component" value="Unassembled WGS sequence"/>
</dbReference>
<dbReference type="GO" id="GO:0004888">
    <property type="term" value="F:transmembrane signaling receptor activity"/>
    <property type="evidence" value="ECO:0007669"/>
    <property type="project" value="TreeGrafter"/>
</dbReference>
<dbReference type="InterPro" id="IPR013106">
    <property type="entry name" value="Ig_V-set"/>
</dbReference>
<dbReference type="SUPFAM" id="SSF48726">
    <property type="entry name" value="Immunoglobulin"/>
    <property type="match status" value="1"/>
</dbReference>
<evidence type="ECO:0000313" key="6">
    <source>
        <dbReference type="Ensembl" id="ENSSGRP00000081520.1"/>
    </source>
</evidence>
<protein>
    <recommendedName>
        <fullName evidence="5">Ig-like domain-containing protein</fullName>
    </recommendedName>
</protein>
<evidence type="ECO:0000313" key="7">
    <source>
        <dbReference type="Proteomes" id="UP000472262"/>
    </source>
</evidence>
<dbReference type="InterPro" id="IPR050671">
    <property type="entry name" value="CD300_family_receptors"/>
</dbReference>
<dbReference type="Pfam" id="PF07686">
    <property type="entry name" value="V-set"/>
    <property type="match status" value="1"/>
</dbReference>
<dbReference type="Ensembl" id="ENSSGRT00000086797.1">
    <property type="protein sequence ID" value="ENSSGRP00000081520.1"/>
    <property type="gene ID" value="ENSSGRG00000041234.1"/>
</dbReference>
<comment type="subcellular location">
    <subcellularLocation>
        <location evidence="1">Membrane</location>
    </subcellularLocation>
</comment>
<dbReference type="PROSITE" id="PS50835">
    <property type="entry name" value="IG_LIKE"/>
    <property type="match status" value="1"/>
</dbReference>
<name>A0A672QZ15_SINGR</name>
<evidence type="ECO:0000256" key="1">
    <source>
        <dbReference type="ARBA" id="ARBA00004370"/>
    </source>
</evidence>
<dbReference type="InterPro" id="IPR036179">
    <property type="entry name" value="Ig-like_dom_sf"/>
</dbReference>
<keyword evidence="2" id="KW-0812">Transmembrane</keyword>
<evidence type="ECO:0000256" key="4">
    <source>
        <dbReference type="SAM" id="MobiDB-lite"/>
    </source>
</evidence>
<proteinExistence type="predicted"/>
<dbReference type="InterPro" id="IPR007110">
    <property type="entry name" value="Ig-like_dom"/>
</dbReference>
<feature type="region of interest" description="Disordered" evidence="4">
    <location>
        <begin position="133"/>
        <end position="155"/>
    </location>
</feature>
<dbReference type="InterPro" id="IPR013783">
    <property type="entry name" value="Ig-like_fold"/>
</dbReference>
<reference evidence="6" key="1">
    <citation type="submission" date="2025-08" db="UniProtKB">
        <authorList>
            <consortium name="Ensembl"/>
        </authorList>
    </citation>
    <scope>IDENTIFICATION</scope>
</reference>
<accession>A0A672QZ15</accession>
<evidence type="ECO:0000256" key="3">
    <source>
        <dbReference type="ARBA" id="ARBA00023136"/>
    </source>
</evidence>
<sequence length="155" mass="16973">MILGSWSYSLKRNLFLIPSLELYPGDSATDGTAMHGYFGKGATITCSYSWASTNIKYFCRDPCDDIKDILVKSDQSPKGRCTLKDSREGTFTVNITDLQESDSGIYWCGVERFGFDSFKKVILAVSKESPSVTASKTTGYSSPDDITLSPSITGN</sequence>
<dbReference type="PANTHER" id="PTHR11860:SF118">
    <property type="entry name" value="CMRF35-LIKE MOLECULE 3-RELATED"/>
    <property type="match status" value="1"/>
</dbReference>
<dbReference type="InParanoid" id="A0A672QZ15"/>
<feature type="domain" description="Ig-like" evidence="5">
    <location>
        <begin position="18"/>
        <end position="126"/>
    </location>
</feature>
<dbReference type="GO" id="GO:0005886">
    <property type="term" value="C:plasma membrane"/>
    <property type="evidence" value="ECO:0007669"/>
    <property type="project" value="TreeGrafter"/>
</dbReference>
<evidence type="ECO:0000259" key="5">
    <source>
        <dbReference type="PROSITE" id="PS50835"/>
    </source>
</evidence>
<dbReference type="PANTHER" id="PTHR11860">
    <property type="entry name" value="POLYMERIC-IMMUNOGLOBULIN RECEPTOR"/>
    <property type="match status" value="1"/>
</dbReference>
<evidence type="ECO:0000256" key="2">
    <source>
        <dbReference type="ARBA" id="ARBA00022692"/>
    </source>
</evidence>
<organism evidence="6 7">
    <name type="scientific">Sinocyclocheilus grahami</name>
    <name type="common">Dianchi golden-line fish</name>
    <name type="synonym">Barbus grahami</name>
    <dbReference type="NCBI Taxonomy" id="75366"/>
    <lineage>
        <taxon>Eukaryota</taxon>
        <taxon>Metazoa</taxon>
        <taxon>Chordata</taxon>
        <taxon>Craniata</taxon>
        <taxon>Vertebrata</taxon>
        <taxon>Euteleostomi</taxon>
        <taxon>Actinopterygii</taxon>
        <taxon>Neopterygii</taxon>
        <taxon>Teleostei</taxon>
        <taxon>Ostariophysi</taxon>
        <taxon>Cypriniformes</taxon>
        <taxon>Cyprinidae</taxon>
        <taxon>Cyprininae</taxon>
        <taxon>Sinocyclocheilus</taxon>
    </lineage>
</organism>
<keyword evidence="7" id="KW-1185">Reference proteome</keyword>
<reference evidence="6" key="2">
    <citation type="submission" date="2025-09" db="UniProtKB">
        <authorList>
            <consortium name="Ensembl"/>
        </authorList>
    </citation>
    <scope>IDENTIFICATION</scope>
</reference>
<dbReference type="AlphaFoldDB" id="A0A672QZ15"/>
<dbReference type="OMA" id="RAGMMDL"/>
<dbReference type="Gene3D" id="2.60.40.10">
    <property type="entry name" value="Immunoglobulins"/>
    <property type="match status" value="1"/>
</dbReference>
<keyword evidence="3" id="KW-0472">Membrane</keyword>